<evidence type="ECO:0000313" key="1">
    <source>
        <dbReference type="EMBL" id="RYQ92083.1"/>
    </source>
</evidence>
<dbReference type="PANTHER" id="PTHR47718">
    <property type="entry name" value="OS01G0519700 PROTEIN"/>
    <property type="match status" value="1"/>
</dbReference>
<protein>
    <recommendedName>
        <fullName evidence="3">Protein FAR1-RELATED SEQUENCE</fullName>
    </recommendedName>
</protein>
<dbReference type="EMBL" id="SDMP01000019">
    <property type="protein sequence ID" value="RYQ92083.1"/>
    <property type="molecule type" value="Genomic_DNA"/>
</dbReference>
<evidence type="ECO:0000313" key="2">
    <source>
        <dbReference type="Proteomes" id="UP000289738"/>
    </source>
</evidence>
<organism evidence="1 2">
    <name type="scientific">Arachis hypogaea</name>
    <name type="common">Peanut</name>
    <dbReference type="NCBI Taxonomy" id="3818"/>
    <lineage>
        <taxon>Eukaryota</taxon>
        <taxon>Viridiplantae</taxon>
        <taxon>Streptophyta</taxon>
        <taxon>Embryophyta</taxon>
        <taxon>Tracheophyta</taxon>
        <taxon>Spermatophyta</taxon>
        <taxon>Magnoliopsida</taxon>
        <taxon>eudicotyledons</taxon>
        <taxon>Gunneridae</taxon>
        <taxon>Pentapetalae</taxon>
        <taxon>rosids</taxon>
        <taxon>fabids</taxon>
        <taxon>Fabales</taxon>
        <taxon>Fabaceae</taxon>
        <taxon>Papilionoideae</taxon>
        <taxon>50 kb inversion clade</taxon>
        <taxon>dalbergioids sensu lato</taxon>
        <taxon>Dalbergieae</taxon>
        <taxon>Pterocarpus clade</taxon>
        <taxon>Arachis</taxon>
    </lineage>
</organism>
<dbReference type="Proteomes" id="UP000289738">
    <property type="component" value="Chromosome B09"/>
</dbReference>
<dbReference type="PANTHER" id="PTHR47718:SF13">
    <property type="entry name" value="OS09G0290500 PROTEIN"/>
    <property type="match status" value="1"/>
</dbReference>
<dbReference type="AlphaFoldDB" id="A0A444XQU3"/>
<keyword evidence="2" id="KW-1185">Reference proteome</keyword>
<accession>A0A444XQU3</accession>
<evidence type="ECO:0008006" key="3">
    <source>
        <dbReference type="Google" id="ProtNLM"/>
    </source>
</evidence>
<gene>
    <name evidence="1" type="ORF">Ahy_B09g098218</name>
</gene>
<reference evidence="1 2" key="1">
    <citation type="submission" date="2019-01" db="EMBL/GenBank/DDBJ databases">
        <title>Sequencing of cultivated peanut Arachis hypogaea provides insights into genome evolution and oil improvement.</title>
        <authorList>
            <person name="Chen X."/>
        </authorList>
    </citation>
    <scope>NUCLEOTIDE SEQUENCE [LARGE SCALE GENOMIC DNA]</scope>
    <source>
        <strain evidence="2">cv. Fuhuasheng</strain>
        <tissue evidence="1">Leaves</tissue>
    </source>
</reference>
<comment type="caution">
    <text evidence="1">The sequence shown here is derived from an EMBL/GenBank/DDBJ whole genome shotgun (WGS) entry which is preliminary data.</text>
</comment>
<sequence>MLKQHMELSMFVRRTIETHEEARIRPSKTYQSFVAVASNHRELDFIEKDVRNYITRKVWNIFEEDDAKEIGKYLHLTETGSISLESTALEATSGFQIIKISIRIIFMLISFFPKACTIFSSPDLIVSVWFAELYEDRHIWIPVYLDHHFWAGMRSTQRSEIIRQLPSKQRASRLRIQCCRFSHRDTVCNKISNRGTVSACIYP</sequence>
<proteinExistence type="predicted"/>
<name>A0A444XQU3_ARAHY</name>